<gene>
    <name evidence="2" type="ORF">PR018_21875</name>
</gene>
<evidence type="ECO:0000259" key="1">
    <source>
        <dbReference type="Pfam" id="PF14246"/>
    </source>
</evidence>
<dbReference type="InterPro" id="IPR039536">
    <property type="entry name" value="TetR_C_Proteobacteria"/>
</dbReference>
<protein>
    <submittedName>
        <fullName evidence="2">TetR/AcrR family transcriptional regulator C-terminal domain-containing protein</fullName>
    </submittedName>
</protein>
<dbReference type="EMBL" id="CP117268">
    <property type="protein sequence ID" value="WFS24947.1"/>
    <property type="molecule type" value="Genomic_DNA"/>
</dbReference>
<proteinExistence type="predicted"/>
<dbReference type="Gene3D" id="1.10.357.10">
    <property type="entry name" value="Tetracycline Repressor, domain 2"/>
    <property type="match status" value="1"/>
</dbReference>
<name>A0ABY8IMZ3_9HYPH</name>
<keyword evidence="2" id="KW-0614">Plasmid</keyword>
<accession>A0ABY8IMZ3</accession>
<organism evidence="2 3">
    <name type="scientific">Rhizobium rhododendri</name>
    <dbReference type="NCBI Taxonomy" id="2506430"/>
    <lineage>
        <taxon>Bacteria</taxon>
        <taxon>Pseudomonadati</taxon>
        <taxon>Pseudomonadota</taxon>
        <taxon>Alphaproteobacteria</taxon>
        <taxon>Hyphomicrobiales</taxon>
        <taxon>Rhizobiaceae</taxon>
        <taxon>Rhizobium/Agrobacterium group</taxon>
        <taxon>Rhizobium</taxon>
    </lineage>
</organism>
<dbReference type="Pfam" id="PF14246">
    <property type="entry name" value="TetR_C_7"/>
    <property type="match status" value="1"/>
</dbReference>
<geneLocation type="plasmid" evidence="2 3">
    <name>unnamed1</name>
</geneLocation>
<reference evidence="2 3" key="2">
    <citation type="journal article" date="2023" name="MicrobiologyOpen">
        <title>Genomics of the tumorigenes clade of the family Rhizobiaceae and description of Rhizobium rhododendri sp. nov.</title>
        <authorList>
            <person name="Kuzmanovic N."/>
            <person name="diCenzo G.C."/>
            <person name="Bunk B."/>
            <person name="Sproeer C."/>
            <person name="Fruehling A."/>
            <person name="Neumann-Schaal M."/>
            <person name="Overmann J."/>
            <person name="Smalla K."/>
        </authorList>
    </citation>
    <scope>NUCLEOTIDE SEQUENCE [LARGE SCALE GENOMIC DNA]</scope>
    <source>
        <strain evidence="3">rho-6.2</strain>
        <plasmid evidence="2 3">unnamed1</plasmid>
    </source>
</reference>
<dbReference type="Proteomes" id="UP000318939">
    <property type="component" value="Plasmid unnamed1"/>
</dbReference>
<reference evidence="2 3" key="1">
    <citation type="journal article" date="2019" name="Phytopathology">
        <title>A Novel Group of Rhizobium tumorigenes-Like Agrobacteria Associated with Crown Gall Disease of Rhododendron and Blueberry.</title>
        <authorList>
            <person name="Kuzmanovic N."/>
            <person name="Behrens P."/>
            <person name="Idczak E."/>
            <person name="Wagner S."/>
            <person name="Gotz M."/>
            <person name="Sproer C."/>
            <person name="Bunk B."/>
            <person name="Overmann J."/>
            <person name="Smalla K."/>
        </authorList>
    </citation>
    <scope>NUCLEOTIDE SEQUENCE [LARGE SCALE GENOMIC DNA]</scope>
    <source>
        <strain evidence="3">rho-6.2</strain>
    </source>
</reference>
<evidence type="ECO:0000313" key="3">
    <source>
        <dbReference type="Proteomes" id="UP000318939"/>
    </source>
</evidence>
<feature type="domain" description="Transcriptional regulator TetR C-terminal Proteobacteria type" evidence="1">
    <location>
        <begin position="56"/>
        <end position="124"/>
    </location>
</feature>
<sequence length="128" mass="14449">MNVHLKVQPHHRERSAYLYVRQSSMRQVIDNTESAMRQYALRGRAIALGWRDELVHLLEVLGRLTLDLDTIAIYKLVVTEADRFPEVADAFYKRAILGTSKVVEGWLQSRCRTGEIAIADISLAGGAP</sequence>
<keyword evidence="3" id="KW-1185">Reference proteome</keyword>
<evidence type="ECO:0000313" key="2">
    <source>
        <dbReference type="EMBL" id="WFS24947.1"/>
    </source>
</evidence>